<gene>
    <name evidence="1" type="ORF">MW046_16250</name>
</gene>
<geneLocation type="plasmid" evidence="1 2">
    <name>unnamed2</name>
</geneLocation>
<dbReference type="Pfam" id="PF13416">
    <property type="entry name" value="SBP_bac_8"/>
    <property type="match status" value="1"/>
</dbReference>
<protein>
    <submittedName>
        <fullName evidence="1">Extracellular solute-binding protein</fullName>
    </submittedName>
</protein>
<dbReference type="GeneID" id="71929631"/>
<dbReference type="InterPro" id="IPR050490">
    <property type="entry name" value="Bact_solute-bd_prot1"/>
</dbReference>
<organism evidence="1 2">
    <name type="scientific">Halocatena salina</name>
    <dbReference type="NCBI Taxonomy" id="2934340"/>
    <lineage>
        <taxon>Archaea</taxon>
        <taxon>Methanobacteriati</taxon>
        <taxon>Methanobacteriota</taxon>
        <taxon>Stenosarchaea group</taxon>
        <taxon>Halobacteria</taxon>
        <taxon>Halobacteriales</taxon>
        <taxon>Natronomonadaceae</taxon>
        <taxon>Halocatena</taxon>
    </lineage>
</organism>
<reference evidence="1" key="1">
    <citation type="submission" date="2022-04" db="EMBL/GenBank/DDBJ databases">
        <title>Halocatena sp. nov., isolated from a salt lake.</title>
        <authorList>
            <person name="Cui H.-L."/>
        </authorList>
    </citation>
    <scope>NUCLEOTIDE SEQUENCE</scope>
    <source>
        <strain evidence="1">AD-1</strain>
        <plasmid evidence="1">unnamed2</plasmid>
    </source>
</reference>
<dbReference type="PANTHER" id="PTHR43649:SF12">
    <property type="entry name" value="DIACETYLCHITOBIOSE BINDING PROTEIN DASA"/>
    <property type="match status" value="1"/>
</dbReference>
<evidence type="ECO:0000313" key="2">
    <source>
        <dbReference type="Proteomes" id="UP000831768"/>
    </source>
</evidence>
<dbReference type="InterPro" id="IPR006059">
    <property type="entry name" value="SBP"/>
</dbReference>
<evidence type="ECO:0000313" key="1">
    <source>
        <dbReference type="EMBL" id="UPM44601.1"/>
    </source>
</evidence>
<dbReference type="PANTHER" id="PTHR43649">
    <property type="entry name" value="ARABINOSE-BINDING PROTEIN-RELATED"/>
    <property type="match status" value="1"/>
</dbReference>
<name>A0A8U0A5Z9_9EURY</name>
<keyword evidence="1" id="KW-0614">Plasmid</keyword>
<dbReference type="AlphaFoldDB" id="A0A8U0A5Z9"/>
<dbReference type="Gene3D" id="3.40.190.10">
    <property type="entry name" value="Periplasmic binding protein-like II"/>
    <property type="match status" value="1"/>
</dbReference>
<dbReference type="EMBL" id="CP096021">
    <property type="protein sequence ID" value="UPM44601.1"/>
    <property type="molecule type" value="Genomic_DNA"/>
</dbReference>
<dbReference type="PROSITE" id="PS51257">
    <property type="entry name" value="PROKAR_LIPOPROTEIN"/>
    <property type="match status" value="1"/>
</dbReference>
<dbReference type="SUPFAM" id="SSF53850">
    <property type="entry name" value="Periplasmic binding protein-like II"/>
    <property type="match status" value="1"/>
</dbReference>
<accession>A0A8U0A5Z9</accession>
<dbReference type="RefSeq" id="WP_247995255.1">
    <property type="nucleotide sequence ID" value="NZ_CP096021.1"/>
</dbReference>
<sequence>MDESQYRRRRNVLKALSSLGIVSIAGCIRSDPATDDSGSMADSFAFWEMSDSWQGHMNRYEAETGVSIQHTNMGYEEVINTLQTRLLSGTGAPALSLIEYASLKQVADTGGLRDLSDWIEEAGLREKYPSWIWEVVSTDEKIYEIPYDIGPANLFYRKDVWDEHGLNDDIETWDQLIEEGKKLPDDVALLSLPGAAIDLYWRMLYRQLGGMEFDEEGRIAFDNEKALRVIRLLDRLGEAGLTNSTANWSQQWFAGFKNGSITGYCTGAWFTSTLRTSLSETAGSWRMMRLPAFETGGPRASNRGGSGLVISKQVSEAKAKRAFHFANNTVADADELVNLYESQGNFGAYEPAWERPVFGQPNEFFGGQKLGELWMEQATNIPPYRYTIDSPAFMDVLNPELRTVVNGDKDPQSALENVVTTVSSRTGREVA</sequence>
<proteinExistence type="predicted"/>
<dbReference type="Proteomes" id="UP000831768">
    <property type="component" value="Plasmid unnamed2"/>
</dbReference>
<dbReference type="KEGG" id="haad:MW046_16250"/>
<keyword evidence="2" id="KW-1185">Reference proteome</keyword>